<dbReference type="Proteomes" id="UP000475325">
    <property type="component" value="Unassembled WGS sequence"/>
</dbReference>
<feature type="compositionally biased region" description="Polar residues" evidence="1">
    <location>
        <begin position="1209"/>
        <end position="1219"/>
    </location>
</feature>
<feature type="region of interest" description="Disordered" evidence="1">
    <location>
        <begin position="774"/>
        <end position="1125"/>
    </location>
</feature>
<feature type="compositionally biased region" description="Basic and acidic residues" evidence="1">
    <location>
        <begin position="1089"/>
        <end position="1125"/>
    </location>
</feature>
<sequence>MRDGLQQLIIARSQGGTRPKTRRIADDVILMHLPPGYELNNKLKFNNSLLPVYGELSVLYIDDPKHATELIELVRLRATSPLINSIPPKRRAKPLPPHSEHAENIQYICDFLDEEEENQASQYRHVMGRIHEVIISGLLKYVSSEPGNDKTKVLAYLQNLGRASPVWEERVKKLLLEEHKVLQDMIKEIQGGWPFLQHFLSSNMITANQWERLVITAMAETVRKSPVLRDYHMVVYDVSIDHFIHGKVGETLLTSLDAWKCDVESINSDSFRINSPFMTSRKHPMQRLDELGEKFFRKLTNTYQSGELLYTRAVLCRSILTTYFFQAFISVWDDCVLNGHLQGLKGLVPVYPKIMDRLRDHMAHGTCPRECHPGTRRKIAQGDADDIPCILPPKPSRILVVQAAVSEDVEMVDADPLSDSSSETIIQQDESRPSVAPSISKEEERRRKRRDRRKQVRKATLITIEQKPTQGSSATGGPLVTRIERLEFPSGGPIEVLDAASTPSQMMKTPDETKTSKDINTINLETQPLISSRSISRVEDEPKHLGLALEVLNGRPEVIEEVEKITLPEASVGGQNYIKNRAKKERRKARAANVAALQAEQTSPRAEQKAAVSPPVKEITPALEEQSRKTNKPYSKAEKEKPAEKSEEIKLSNTGVPLQSIGELTKTVHQKQENKMPRRRKTTTQVAPRMVPGAIGIGPTAQQAVQTDQPAAMKSQASTPSKPDSDLYDDPEAIAAGIKASEEEESSWTKVGGKKPEISKTAKFMEIRGLRSFGHGHNAVFPNKNVSPRSHPHHKPNPKASGVQGKSLPVQNKARVGPPQGQGKTTPPHAQVKVVSPQSEMKVTTPQSQTRSVATNQSQTKPAQNQTIPKPDVTKTSTPSKKPSLKESQKPSGKQHRQKREARLPVINSMKEFPTLATSTKLLGRQKDSQSTGEQPMDMTVELASHEVESPASTNTTTASAIGETKASDKDSVQKKAQSVSVVSPSHPASSVKTQKSESSIVPRAVKQKEDTTTITTTIPKATESVSEHLAVKGQVHDTDAKAPITESKGTPDLSTSTSPLAGTSNKSTAPVTPTRALTKRERRAMAKKIAEEQKVPKLSIKERAELRRSLENKKSPEPAEKVKDDPVIPVVVQEEASTTESPGIAYPGTQTISPVITHTGSLPESPAITDAGNPVVSSVDGETSTVPSVSPGIVHPGTSVLSPGNVHPGNSTEANTNTSSQIRLASGVNNGMRYEVVATQEAATILGGATTWVPAPAPGFSQLGYGPGVGGFVGGPPQPNNFGGVG</sequence>
<feature type="compositionally biased region" description="Basic and acidic residues" evidence="1">
    <location>
        <begin position="635"/>
        <end position="650"/>
    </location>
</feature>
<dbReference type="EMBL" id="WIQW01000076">
    <property type="protein sequence ID" value="KAF3087636.1"/>
    <property type="molecule type" value="Genomic_DNA"/>
</dbReference>
<gene>
    <name evidence="2" type="ORF">TWF102_010471</name>
</gene>
<name>A0A7C8N773_ORBOL</name>
<reference evidence="2 3" key="1">
    <citation type="submission" date="2019-06" db="EMBL/GenBank/DDBJ databases">
        <authorList>
            <person name="Palmer J.M."/>
        </authorList>
    </citation>
    <scope>NUCLEOTIDE SEQUENCE [LARGE SCALE GENOMIC DNA]</scope>
    <source>
        <strain evidence="2 3">TWF102</strain>
    </source>
</reference>
<feature type="compositionally biased region" description="Basic and acidic residues" evidence="1">
    <location>
        <begin position="1026"/>
        <end position="1041"/>
    </location>
</feature>
<proteinExistence type="predicted"/>
<feature type="region of interest" description="Disordered" evidence="1">
    <location>
        <begin position="589"/>
        <end position="759"/>
    </location>
</feature>
<evidence type="ECO:0000256" key="1">
    <source>
        <dbReference type="SAM" id="MobiDB-lite"/>
    </source>
</evidence>
<comment type="caution">
    <text evidence="2">The sequence shown here is derived from an EMBL/GenBank/DDBJ whole genome shotgun (WGS) entry which is preliminary data.</text>
</comment>
<feature type="compositionally biased region" description="Polar residues" evidence="1">
    <location>
        <begin position="418"/>
        <end position="428"/>
    </location>
</feature>
<feature type="compositionally biased region" description="Low complexity" evidence="1">
    <location>
        <begin position="869"/>
        <end position="882"/>
    </location>
</feature>
<feature type="compositionally biased region" description="Low complexity" evidence="1">
    <location>
        <begin position="975"/>
        <end position="992"/>
    </location>
</feature>
<feature type="compositionally biased region" description="Polar residues" evidence="1">
    <location>
        <begin position="700"/>
        <end position="722"/>
    </location>
</feature>
<feature type="region of interest" description="Disordered" evidence="1">
    <location>
        <begin position="412"/>
        <end position="458"/>
    </location>
</feature>
<feature type="compositionally biased region" description="Basic residues" evidence="1">
    <location>
        <begin position="446"/>
        <end position="457"/>
    </location>
</feature>
<evidence type="ECO:0000313" key="3">
    <source>
        <dbReference type="Proteomes" id="UP000475325"/>
    </source>
</evidence>
<organism evidence="2 3">
    <name type="scientific">Orbilia oligospora</name>
    <name type="common">Nematode-trapping fungus</name>
    <name type="synonym">Arthrobotrys oligospora</name>
    <dbReference type="NCBI Taxonomy" id="2813651"/>
    <lineage>
        <taxon>Eukaryota</taxon>
        <taxon>Fungi</taxon>
        <taxon>Dikarya</taxon>
        <taxon>Ascomycota</taxon>
        <taxon>Pezizomycotina</taxon>
        <taxon>Orbiliomycetes</taxon>
        <taxon>Orbiliales</taxon>
        <taxon>Orbiliaceae</taxon>
        <taxon>Orbilia</taxon>
    </lineage>
</organism>
<protein>
    <submittedName>
        <fullName evidence="2">Uncharacterized protein</fullName>
    </submittedName>
</protein>
<feature type="compositionally biased region" description="Low complexity" evidence="1">
    <location>
        <begin position="817"/>
        <end position="828"/>
    </location>
</feature>
<feature type="compositionally biased region" description="Polar residues" evidence="1">
    <location>
        <begin position="1053"/>
        <end position="1072"/>
    </location>
</feature>
<feature type="compositionally biased region" description="Low complexity" evidence="1">
    <location>
        <begin position="950"/>
        <end position="961"/>
    </location>
</feature>
<evidence type="ECO:0000313" key="2">
    <source>
        <dbReference type="EMBL" id="KAF3087636.1"/>
    </source>
</evidence>
<accession>A0A7C8N773</accession>
<feature type="region of interest" description="Disordered" evidence="1">
    <location>
        <begin position="1163"/>
        <end position="1219"/>
    </location>
</feature>
<feature type="compositionally biased region" description="Polar residues" evidence="1">
    <location>
        <begin position="836"/>
        <end position="868"/>
    </location>
</feature>